<dbReference type="GO" id="GO:0007165">
    <property type="term" value="P:signal transduction"/>
    <property type="evidence" value="ECO:0007669"/>
    <property type="project" value="UniProtKB-KW"/>
</dbReference>
<dbReference type="PANTHER" id="PTHR32089">
    <property type="entry name" value="METHYL-ACCEPTING CHEMOTAXIS PROTEIN MCPB"/>
    <property type="match status" value="1"/>
</dbReference>
<dbReference type="InterPro" id="IPR004089">
    <property type="entry name" value="MCPsignal_dom"/>
</dbReference>
<evidence type="ECO:0000313" key="10">
    <source>
        <dbReference type="EMBL" id="ABC31727.1"/>
    </source>
</evidence>
<dbReference type="InterPro" id="IPR003660">
    <property type="entry name" value="HAMP_dom"/>
</dbReference>
<sequence length="491" mass="53231">MSWLTNVGLRYKFWLVNAVSFGIMLALVLASMRLSHNSNIELLAGELVEVVRAPAGEAVGPLRVYELDKLPSNALRRDIVRTISSNAATQPRTLTQSAETLLSDEPDKVVAYLRDGGKVKVALGAAPSLWKVFKDQAPAFAGIVFVLMCLLLVASQLLIAFVERHVNRLKSIMLQAQSQSDLTLRVPIECEDEVGQMASAFNQMQQTYQEAVLQIHNAVATLQQEVGLLAQYSTKTRDQMSRQANQTESVADSMQQMLDAAQQVAQYADETREMSGNADAKTESGLKEAQDSKVAIAKLAKSVDSLVNLTNQLNEDTQKIQSSTGEITSISEQTNLLALNAAIEAARAGEQGRGFAVVADEVRTLATRAYTASEGIDSIVNAIQDLEKKVEKGILEGREDAEKCLAGAQNTVGLLTSVKELVRDILEKNTLIATAVEQQGATVGAMNDNLQEMRNLTRDTSQIAGEVAASSKSIHTQATTLERLVKAMKVK</sequence>
<evidence type="ECO:0000259" key="8">
    <source>
        <dbReference type="PROSITE" id="PS50111"/>
    </source>
</evidence>
<evidence type="ECO:0000256" key="2">
    <source>
        <dbReference type="ARBA" id="ARBA00022692"/>
    </source>
</evidence>
<dbReference type="PROSITE" id="PS50885">
    <property type="entry name" value="HAMP"/>
    <property type="match status" value="1"/>
</dbReference>
<accession>Q2SC97</accession>
<reference evidence="10 11" key="1">
    <citation type="journal article" date="2005" name="Nucleic Acids Res.">
        <title>Genomic blueprint of Hahella chejuensis, a marine microbe producing an algicidal agent.</title>
        <authorList>
            <person name="Jeong H."/>
            <person name="Yim J.H."/>
            <person name="Lee C."/>
            <person name="Choi S.-H."/>
            <person name="Park Y.K."/>
            <person name="Yoon S.H."/>
            <person name="Hur C.-G."/>
            <person name="Kang H.-Y."/>
            <person name="Kim D."/>
            <person name="Lee H.H."/>
            <person name="Park K.H."/>
            <person name="Park S.-H."/>
            <person name="Park H.-S."/>
            <person name="Lee H.K."/>
            <person name="Oh T.K."/>
            <person name="Kim J.F."/>
        </authorList>
    </citation>
    <scope>NUCLEOTIDE SEQUENCE [LARGE SCALE GENOMIC DNA]</scope>
    <source>
        <strain evidence="10 11">KCTC 2396</strain>
    </source>
</reference>
<feature type="domain" description="HAMP" evidence="9">
    <location>
        <begin position="160"/>
        <end position="213"/>
    </location>
</feature>
<evidence type="ECO:0000256" key="1">
    <source>
        <dbReference type="ARBA" id="ARBA00004141"/>
    </source>
</evidence>
<evidence type="ECO:0000313" key="11">
    <source>
        <dbReference type="Proteomes" id="UP000000238"/>
    </source>
</evidence>
<keyword evidence="11" id="KW-1185">Reference proteome</keyword>
<dbReference type="STRING" id="349521.HCH_05044"/>
<dbReference type="eggNOG" id="COG0840">
    <property type="taxonomic scope" value="Bacteria"/>
</dbReference>
<dbReference type="PANTHER" id="PTHR32089:SF119">
    <property type="entry name" value="METHYL-ACCEPTING CHEMOTAXIS PROTEIN CTPL"/>
    <property type="match status" value="1"/>
</dbReference>
<dbReference type="Pfam" id="PF00672">
    <property type="entry name" value="HAMP"/>
    <property type="match status" value="1"/>
</dbReference>
<dbReference type="EMBL" id="CP000155">
    <property type="protein sequence ID" value="ABC31727.1"/>
    <property type="molecule type" value="Genomic_DNA"/>
</dbReference>
<evidence type="ECO:0000256" key="6">
    <source>
        <dbReference type="ARBA" id="ARBA00029447"/>
    </source>
</evidence>
<proteinExistence type="inferred from homology"/>
<dbReference type="CDD" id="cd06225">
    <property type="entry name" value="HAMP"/>
    <property type="match status" value="1"/>
</dbReference>
<dbReference type="Proteomes" id="UP000000238">
    <property type="component" value="Chromosome"/>
</dbReference>
<feature type="domain" description="Methyl-accepting transducer" evidence="8">
    <location>
        <begin position="218"/>
        <end position="454"/>
    </location>
</feature>
<dbReference type="GO" id="GO:0016020">
    <property type="term" value="C:membrane"/>
    <property type="evidence" value="ECO:0007669"/>
    <property type="project" value="UniProtKB-SubCell"/>
</dbReference>
<organism evidence="10 11">
    <name type="scientific">Hahella chejuensis (strain KCTC 2396)</name>
    <dbReference type="NCBI Taxonomy" id="349521"/>
    <lineage>
        <taxon>Bacteria</taxon>
        <taxon>Pseudomonadati</taxon>
        <taxon>Pseudomonadota</taxon>
        <taxon>Gammaproteobacteria</taxon>
        <taxon>Oceanospirillales</taxon>
        <taxon>Hahellaceae</taxon>
        <taxon>Hahella</taxon>
    </lineage>
</organism>
<dbReference type="GO" id="GO:0006935">
    <property type="term" value="P:chemotaxis"/>
    <property type="evidence" value="ECO:0007669"/>
    <property type="project" value="UniProtKB-ARBA"/>
</dbReference>
<dbReference type="SMART" id="SM00304">
    <property type="entry name" value="HAMP"/>
    <property type="match status" value="1"/>
</dbReference>
<dbReference type="PROSITE" id="PS50111">
    <property type="entry name" value="CHEMOTAXIS_TRANSDUC_2"/>
    <property type="match status" value="1"/>
</dbReference>
<dbReference type="Pfam" id="PF00015">
    <property type="entry name" value="MCPsignal"/>
    <property type="match status" value="1"/>
</dbReference>
<keyword evidence="3" id="KW-1133">Transmembrane helix</keyword>
<dbReference type="RefSeq" id="WP_011398792.1">
    <property type="nucleotide sequence ID" value="NC_007645.1"/>
</dbReference>
<dbReference type="SUPFAM" id="SSF58104">
    <property type="entry name" value="Methyl-accepting chemotaxis protein (MCP) signaling domain"/>
    <property type="match status" value="1"/>
</dbReference>
<protein>
    <submittedName>
        <fullName evidence="10">Methyl-accepting chemotaxis protein</fullName>
    </submittedName>
</protein>
<evidence type="ECO:0000256" key="3">
    <source>
        <dbReference type="ARBA" id="ARBA00022989"/>
    </source>
</evidence>
<dbReference type="AlphaFoldDB" id="Q2SC97"/>
<comment type="similarity">
    <text evidence="6">Belongs to the methyl-accepting chemotaxis (MCP) protein family.</text>
</comment>
<keyword evidence="2" id="KW-0812">Transmembrane</keyword>
<dbReference type="FunFam" id="1.10.287.950:FF:000001">
    <property type="entry name" value="Methyl-accepting chemotaxis sensory transducer"/>
    <property type="match status" value="1"/>
</dbReference>
<evidence type="ECO:0000256" key="4">
    <source>
        <dbReference type="ARBA" id="ARBA00023136"/>
    </source>
</evidence>
<comment type="subcellular location">
    <subcellularLocation>
        <location evidence="1">Membrane</location>
        <topology evidence="1">Multi-pass membrane protein</topology>
    </subcellularLocation>
</comment>
<dbReference type="KEGG" id="hch:HCH_05044"/>
<gene>
    <name evidence="10" type="ordered locus">HCH_05044</name>
</gene>
<dbReference type="Gene3D" id="1.10.287.950">
    <property type="entry name" value="Methyl-accepting chemotaxis protein"/>
    <property type="match status" value="1"/>
</dbReference>
<keyword evidence="5 7" id="KW-0807">Transducer</keyword>
<name>Q2SC97_HAHCH</name>
<evidence type="ECO:0000256" key="7">
    <source>
        <dbReference type="PROSITE-ProRule" id="PRU00284"/>
    </source>
</evidence>
<keyword evidence="4" id="KW-0472">Membrane</keyword>
<dbReference type="SMART" id="SM00283">
    <property type="entry name" value="MA"/>
    <property type="match status" value="1"/>
</dbReference>
<evidence type="ECO:0000259" key="9">
    <source>
        <dbReference type="PROSITE" id="PS50885"/>
    </source>
</evidence>
<evidence type="ECO:0000256" key="5">
    <source>
        <dbReference type="ARBA" id="ARBA00023224"/>
    </source>
</evidence>
<dbReference type="OrthoDB" id="6354441at2"/>
<dbReference type="HOGENOM" id="CLU_000445_107_27_6"/>